<dbReference type="GO" id="GO:0008610">
    <property type="term" value="P:lipid biosynthetic process"/>
    <property type="evidence" value="ECO:0007669"/>
    <property type="project" value="UniProtKB-ARBA"/>
</dbReference>
<dbReference type="InterPro" id="IPR036736">
    <property type="entry name" value="ACP-like_sf"/>
</dbReference>
<dbReference type="InterPro" id="IPR045851">
    <property type="entry name" value="AMP-bd_C_sf"/>
</dbReference>
<comment type="caution">
    <text evidence="6">The sequence shown here is derived from an EMBL/GenBank/DDBJ whole genome shotgun (WGS) entry which is preliminary data.</text>
</comment>
<dbReference type="SUPFAM" id="SSF47336">
    <property type="entry name" value="ACP-like"/>
    <property type="match status" value="1"/>
</dbReference>
<dbReference type="InterPro" id="IPR023213">
    <property type="entry name" value="CAT-like_dom_sf"/>
</dbReference>
<dbReference type="Pfam" id="PF00668">
    <property type="entry name" value="Condensation"/>
    <property type="match status" value="1"/>
</dbReference>
<dbReference type="PANTHER" id="PTHR45527">
    <property type="entry name" value="NONRIBOSOMAL PEPTIDE SYNTHETASE"/>
    <property type="match status" value="1"/>
</dbReference>
<dbReference type="GO" id="GO:0031177">
    <property type="term" value="F:phosphopantetheine binding"/>
    <property type="evidence" value="ECO:0007669"/>
    <property type="project" value="InterPro"/>
</dbReference>
<dbReference type="PROSITE" id="PS00012">
    <property type="entry name" value="PHOSPHOPANTETHEINE"/>
    <property type="match status" value="1"/>
</dbReference>
<dbReference type="GO" id="GO:0003824">
    <property type="term" value="F:catalytic activity"/>
    <property type="evidence" value="ECO:0007669"/>
    <property type="project" value="InterPro"/>
</dbReference>
<dbReference type="PROSITE" id="PS50075">
    <property type="entry name" value="CARRIER"/>
    <property type="match status" value="1"/>
</dbReference>
<dbReference type="Pfam" id="PF00550">
    <property type="entry name" value="PP-binding"/>
    <property type="match status" value="1"/>
</dbReference>
<dbReference type="InterPro" id="IPR020806">
    <property type="entry name" value="PKS_PP-bd"/>
</dbReference>
<dbReference type="Proteomes" id="UP000054537">
    <property type="component" value="Unassembled WGS sequence"/>
</dbReference>
<feature type="domain" description="Carrier" evidence="5">
    <location>
        <begin position="331"/>
        <end position="406"/>
    </location>
</feature>
<dbReference type="GO" id="GO:0044550">
    <property type="term" value="P:secondary metabolite biosynthetic process"/>
    <property type="evidence" value="ECO:0007669"/>
    <property type="project" value="TreeGrafter"/>
</dbReference>
<dbReference type="STRING" id="1869.MB27_31775"/>
<dbReference type="Gene3D" id="1.10.1200.10">
    <property type="entry name" value="ACP-like"/>
    <property type="match status" value="1"/>
</dbReference>
<name>A0A0A6UHZ7_ACTUT</name>
<evidence type="ECO:0000313" key="7">
    <source>
        <dbReference type="Proteomes" id="UP000054537"/>
    </source>
</evidence>
<dbReference type="eggNOG" id="COG1020">
    <property type="taxonomic scope" value="Bacteria"/>
</dbReference>
<dbReference type="InterPro" id="IPR009081">
    <property type="entry name" value="PP-bd_ACP"/>
</dbReference>
<evidence type="ECO:0000256" key="3">
    <source>
        <dbReference type="ARBA" id="ARBA00022450"/>
    </source>
</evidence>
<dbReference type="FunFam" id="3.30.300.30:FF:000010">
    <property type="entry name" value="Enterobactin synthetase component F"/>
    <property type="match status" value="1"/>
</dbReference>
<dbReference type="AlphaFoldDB" id="A0A0A6UHZ7"/>
<dbReference type="Gene3D" id="3.40.50.12780">
    <property type="entry name" value="N-terminal domain of ligase-like"/>
    <property type="match status" value="1"/>
</dbReference>
<gene>
    <name evidence="6" type="ORF">MB27_31775</name>
</gene>
<comment type="cofactor">
    <cofactor evidence="1">
        <name>pantetheine 4'-phosphate</name>
        <dbReference type="ChEBI" id="CHEBI:47942"/>
    </cofactor>
</comment>
<evidence type="ECO:0000313" key="6">
    <source>
        <dbReference type="EMBL" id="KHD73939.1"/>
    </source>
</evidence>
<dbReference type="CDD" id="cd19540">
    <property type="entry name" value="LCL_NRPS-like"/>
    <property type="match status" value="1"/>
</dbReference>
<feature type="non-terminal residue" evidence="6">
    <location>
        <position position="1"/>
    </location>
</feature>
<dbReference type="InterPro" id="IPR001242">
    <property type="entry name" value="Condensation_dom"/>
</dbReference>
<evidence type="ECO:0000256" key="2">
    <source>
        <dbReference type="ARBA" id="ARBA00006432"/>
    </source>
</evidence>
<organism evidence="6 7">
    <name type="scientific">Actinoplanes utahensis</name>
    <dbReference type="NCBI Taxonomy" id="1869"/>
    <lineage>
        <taxon>Bacteria</taxon>
        <taxon>Bacillati</taxon>
        <taxon>Actinomycetota</taxon>
        <taxon>Actinomycetes</taxon>
        <taxon>Micromonosporales</taxon>
        <taxon>Micromonosporaceae</taxon>
        <taxon>Actinoplanes</taxon>
    </lineage>
</organism>
<dbReference type="FunFam" id="1.10.1200.10:FF:000005">
    <property type="entry name" value="Nonribosomal peptide synthetase 1"/>
    <property type="match status" value="1"/>
</dbReference>
<proteinExistence type="inferred from homology"/>
<dbReference type="FunFam" id="2.30.38.10:FF:000001">
    <property type="entry name" value="Non-ribosomal peptide synthetase PvdI"/>
    <property type="match status" value="1"/>
</dbReference>
<keyword evidence="7" id="KW-1185">Reference proteome</keyword>
<dbReference type="SUPFAM" id="SSF52777">
    <property type="entry name" value="CoA-dependent acyltransferases"/>
    <property type="match status" value="2"/>
</dbReference>
<dbReference type="PANTHER" id="PTHR45527:SF1">
    <property type="entry name" value="FATTY ACID SYNTHASE"/>
    <property type="match status" value="1"/>
</dbReference>
<evidence type="ECO:0000259" key="5">
    <source>
        <dbReference type="PROSITE" id="PS50075"/>
    </source>
</evidence>
<dbReference type="Pfam" id="PF13193">
    <property type="entry name" value="AMP-binding_C"/>
    <property type="match status" value="1"/>
</dbReference>
<reference evidence="6 7" key="1">
    <citation type="submission" date="2014-10" db="EMBL/GenBank/DDBJ databases">
        <title>Draft genome sequence of Actinoplanes utahensis NRRL 12052.</title>
        <authorList>
            <person name="Velasco-Bucheli B."/>
            <person name="del Cerro C."/>
            <person name="Hormigo D."/>
            <person name="Garcia J.L."/>
            <person name="Acebal C."/>
            <person name="Arroyo M."/>
            <person name="de la Mata I."/>
        </authorList>
    </citation>
    <scope>NUCLEOTIDE SEQUENCE [LARGE SCALE GENOMIC DNA]</scope>
    <source>
        <strain evidence="6 7">NRRL 12052</strain>
    </source>
</reference>
<comment type="similarity">
    <text evidence="2">Belongs to the ATP-dependent AMP-binding enzyme family.</text>
</comment>
<evidence type="ECO:0000256" key="4">
    <source>
        <dbReference type="ARBA" id="ARBA00022553"/>
    </source>
</evidence>
<dbReference type="Gene3D" id="3.30.559.30">
    <property type="entry name" value="Nonribosomal peptide synthetase, condensation domain"/>
    <property type="match status" value="1"/>
</dbReference>
<dbReference type="Gene3D" id="3.30.300.30">
    <property type="match status" value="1"/>
</dbReference>
<dbReference type="Pfam" id="PF00501">
    <property type="entry name" value="AMP-binding"/>
    <property type="match status" value="1"/>
</dbReference>
<dbReference type="OrthoDB" id="2472181at2"/>
<dbReference type="FunFam" id="3.30.559.10:FF:000012">
    <property type="entry name" value="Non-ribosomal peptide synthetase"/>
    <property type="match status" value="1"/>
</dbReference>
<evidence type="ECO:0000256" key="1">
    <source>
        <dbReference type="ARBA" id="ARBA00001957"/>
    </source>
</evidence>
<keyword evidence="4" id="KW-0597">Phosphoprotein</keyword>
<protein>
    <recommendedName>
        <fullName evidence="5">Carrier domain-containing protein</fullName>
    </recommendedName>
</protein>
<dbReference type="EMBL" id="JRTT01000076">
    <property type="protein sequence ID" value="KHD73939.1"/>
    <property type="molecule type" value="Genomic_DNA"/>
</dbReference>
<dbReference type="InterPro" id="IPR025110">
    <property type="entry name" value="AMP-bd_C"/>
</dbReference>
<dbReference type="GO" id="GO:0005829">
    <property type="term" value="C:cytosol"/>
    <property type="evidence" value="ECO:0007669"/>
    <property type="project" value="TreeGrafter"/>
</dbReference>
<dbReference type="InterPro" id="IPR042099">
    <property type="entry name" value="ANL_N_sf"/>
</dbReference>
<dbReference type="InterPro" id="IPR000873">
    <property type="entry name" value="AMP-dep_synth/lig_dom"/>
</dbReference>
<accession>A0A0A6UHZ7</accession>
<dbReference type="RefSeq" id="WP_043530818.1">
    <property type="nucleotide sequence ID" value="NZ_JRTT01000076.1"/>
</dbReference>
<dbReference type="Gene3D" id="3.30.559.10">
    <property type="entry name" value="Chloramphenicol acetyltransferase-like domain"/>
    <property type="match status" value="1"/>
</dbReference>
<keyword evidence="3" id="KW-0596">Phosphopantetheine</keyword>
<feature type="non-terminal residue" evidence="6">
    <location>
        <position position="884"/>
    </location>
</feature>
<dbReference type="SUPFAM" id="SSF56801">
    <property type="entry name" value="Acetyl-CoA synthetase-like"/>
    <property type="match status" value="1"/>
</dbReference>
<dbReference type="SMART" id="SM00823">
    <property type="entry name" value="PKS_PP"/>
    <property type="match status" value="1"/>
</dbReference>
<sequence length="884" mass="94904">LATLADGLIREVGAAPGERFLQNIALSFDASVSDLLMALTSGAALVLNPAPQPATAGDLAGLIVRHRITRLTLTPGMLATLTPREVPTLRGLHLGGEALPAETARRWAAAGVRVVQAYGPTESTIAATMSAPLRAGETPHIGVPVANTRALVLDEALQPVPVGVVGELYLAGAGLARGYVGRPELTAERFVACPFGAGERMYRTGDRVRWSRHGVLEFVGRVDDQVKVRGFRVELGEVEAAVRSHPAVDQAVVIVREDRPGDERLVAYVIPEPGATMDPAALRAYTAEALPGYMVPSAVVTLAEFPLSASTKVDKRALPAPDYQEQSAGRAPRGPREQLLCDLFAEVLGLDRVSIDDDFFALGGHSLLATRLASRIRSAFGAEVSVRTVFEAPTVARLAPAVDNAASRPAPARVLPRPDRIPLSFGQRRLWFLNRFEGANAIYNMPLALRLTGDLDVAALEAALGDLVARHESLRTVFAEDETGPHQVIVDAEVARPGLTPQPSSAERIDDDVALAARYAFDLAAEVPLRVWLFEVSPREHVLLLVLHHIVADGWSMPLLMNDLGAAFRARRDGVEPSWQPLPLSYADYALWQQDVLGDEDDPQSPLGRQLGFWRDALAGLPDEIALPVDRPRPVVASYRGDRVPVEVPADLHRGLVDLARQCGATVFMVLQSAFAVLLSRLGAGSDIPMGSPIAGRTDDALNGLVGFFVNTLVLRTDLSGSPSFTEVLRRVREADLAAYANQDVPFERLVEMLNPERSLSRHPLFQVMLSLNNTEQAPAGAVSGVDGLSVSAQGVGAGVSKFDLLLGLSDGTGPDGEPILRGILEFSVDLFDRETAEDLATRFVRLLAAVVANPEVRVDRVPVLTTDELTRLVDGPDGTRRDL</sequence>
<dbReference type="GO" id="GO:0043041">
    <property type="term" value="P:amino acid activation for nonribosomal peptide biosynthetic process"/>
    <property type="evidence" value="ECO:0007669"/>
    <property type="project" value="TreeGrafter"/>
</dbReference>
<dbReference type="InterPro" id="IPR006162">
    <property type="entry name" value="Ppantetheine_attach_site"/>
</dbReference>